<dbReference type="SMART" id="SM00304">
    <property type="entry name" value="HAMP"/>
    <property type="match status" value="2"/>
</dbReference>
<dbReference type="CDD" id="cd12912">
    <property type="entry name" value="PDC2_MCP_like"/>
    <property type="match status" value="1"/>
</dbReference>
<dbReference type="GO" id="GO:0007165">
    <property type="term" value="P:signal transduction"/>
    <property type="evidence" value="ECO:0007669"/>
    <property type="project" value="UniProtKB-KW"/>
</dbReference>
<gene>
    <name evidence="12" type="primary">tap_1</name>
    <name evidence="12" type="ORF">CBLFYP116_03313</name>
</gene>
<keyword evidence="8" id="KW-0807">Transducer</keyword>
<evidence type="ECO:0000256" key="2">
    <source>
        <dbReference type="ARBA" id="ARBA00022475"/>
    </source>
</evidence>
<dbReference type="GeneID" id="23116412"/>
<comment type="similarity">
    <text evidence="7">Belongs to the methyl-accepting chemotaxis (MCP) protein family.</text>
</comment>
<dbReference type="GO" id="GO:0005886">
    <property type="term" value="C:plasma membrane"/>
    <property type="evidence" value="ECO:0007669"/>
    <property type="project" value="UniProtKB-SubCell"/>
</dbReference>
<feature type="transmembrane region" description="Helical" evidence="9">
    <location>
        <begin position="282"/>
        <end position="302"/>
    </location>
</feature>
<dbReference type="GO" id="GO:0006935">
    <property type="term" value="P:chemotaxis"/>
    <property type="evidence" value="ECO:0007669"/>
    <property type="project" value="UniProtKB-KW"/>
</dbReference>
<dbReference type="InterPro" id="IPR051310">
    <property type="entry name" value="MCP_chemotaxis"/>
</dbReference>
<dbReference type="GO" id="GO:0004888">
    <property type="term" value="F:transmembrane signaling receptor activity"/>
    <property type="evidence" value="ECO:0007669"/>
    <property type="project" value="TreeGrafter"/>
</dbReference>
<evidence type="ECO:0000256" key="8">
    <source>
        <dbReference type="PROSITE-ProRule" id="PRU00284"/>
    </source>
</evidence>
<dbReference type="SMART" id="SM00283">
    <property type="entry name" value="MA"/>
    <property type="match status" value="1"/>
</dbReference>
<reference evidence="12" key="1">
    <citation type="submission" date="2019-11" db="EMBL/GenBank/DDBJ databases">
        <authorList>
            <person name="Feng L."/>
        </authorList>
    </citation>
    <scope>NUCLEOTIDE SEQUENCE</scope>
    <source>
        <strain evidence="12">CbolteaeLFYP116</strain>
    </source>
</reference>
<dbReference type="Pfam" id="PF00672">
    <property type="entry name" value="HAMP"/>
    <property type="match status" value="1"/>
</dbReference>
<evidence type="ECO:0000256" key="5">
    <source>
        <dbReference type="ARBA" id="ARBA00022989"/>
    </source>
</evidence>
<dbReference type="InterPro" id="IPR004089">
    <property type="entry name" value="MCPsignal_dom"/>
</dbReference>
<dbReference type="Pfam" id="PF02743">
    <property type="entry name" value="dCache_1"/>
    <property type="match status" value="1"/>
</dbReference>
<feature type="domain" description="HAMP" evidence="11">
    <location>
        <begin position="306"/>
        <end position="359"/>
    </location>
</feature>
<dbReference type="Gene3D" id="6.10.340.10">
    <property type="match status" value="1"/>
</dbReference>
<comment type="subcellular location">
    <subcellularLocation>
        <location evidence="1">Cell membrane</location>
        <topology evidence="1">Multi-pass membrane protein</topology>
    </subcellularLocation>
</comment>
<dbReference type="EMBL" id="CACRTF010000014">
    <property type="protein sequence ID" value="VYT37635.1"/>
    <property type="molecule type" value="Genomic_DNA"/>
</dbReference>
<evidence type="ECO:0000259" key="11">
    <source>
        <dbReference type="PROSITE" id="PS50885"/>
    </source>
</evidence>
<proteinExistence type="inferred from homology"/>
<keyword evidence="5 9" id="KW-1133">Transmembrane helix</keyword>
<keyword evidence="2" id="KW-1003">Cell membrane</keyword>
<evidence type="ECO:0000256" key="3">
    <source>
        <dbReference type="ARBA" id="ARBA00022500"/>
    </source>
</evidence>
<dbReference type="InterPro" id="IPR003660">
    <property type="entry name" value="HAMP_dom"/>
</dbReference>
<dbReference type="PROSITE" id="PS50111">
    <property type="entry name" value="CHEMOTAXIS_TRANSDUC_2"/>
    <property type="match status" value="1"/>
</dbReference>
<dbReference type="SUPFAM" id="SSF58104">
    <property type="entry name" value="Methyl-accepting chemotaxis protein (MCP) signaling domain"/>
    <property type="match status" value="1"/>
</dbReference>
<evidence type="ECO:0000256" key="9">
    <source>
        <dbReference type="SAM" id="Phobius"/>
    </source>
</evidence>
<evidence type="ECO:0000256" key="6">
    <source>
        <dbReference type="ARBA" id="ARBA00023136"/>
    </source>
</evidence>
<evidence type="ECO:0000256" key="1">
    <source>
        <dbReference type="ARBA" id="ARBA00004651"/>
    </source>
</evidence>
<dbReference type="InterPro" id="IPR033479">
    <property type="entry name" value="dCache_1"/>
</dbReference>
<sequence length="656" mass="70019">MKSIRMKIVACMLIAILTSLVIVGGISAWLNYTSTIDTLGQTMTEMADTAAERIEEELNAYKNIAYVTGCIPTLSDRTATVEEKRAVVENQALSHGLQRGNIIGLDGISILDGKDYSDRAYVKSAMKGETAVSEPLVSKITGQLSIMVSAPIWEGGVPGKKVAGVVYFVPNETFLNDIVASLQVSPNGSAYILNNAGYTIAHKNMDNVKNRENTQEDAKTDKKLKDLADLEVRMTLGESGFGRYEYGGSRKFLAFSPIEGTEGWSLAINAPTKDFTQSTVNGIIITIILMVVFLAISSYMAYRLARQIGEPVKDCAQRLRLLAEGDLDTPVHEIHTGDETQILADSARTLVRGFRLMIQDMDEMLAEMSRGNLTADSKCEEAYVGGYRGLLDSARKLSAQLSDTLRQINQSADQVSAGAEQVSAGAQALSQGATEQASAIEELAATINDISGKIIATADRAGDVHSQSSETGREVEQCNEQMLELVNAVRDIGESSSQIGKIIKTIEDIAFQTNILALNAAVEAARAGTAGKGFAVVADEVRNLASKSAEASKSTSVLIEGSARSVEKGMKIADETAASLQKAVISTENTVKAVDKITEATAEQSQAVSQVTQGVDQISSVVQTNSATAEESAAASEELSGQAVILKELVGQFKTR</sequence>
<evidence type="ECO:0000259" key="10">
    <source>
        <dbReference type="PROSITE" id="PS50111"/>
    </source>
</evidence>
<name>A0A6N2W503_9FIRM</name>
<dbReference type="PROSITE" id="PS50885">
    <property type="entry name" value="HAMP"/>
    <property type="match status" value="1"/>
</dbReference>
<dbReference type="CDD" id="cd11386">
    <property type="entry name" value="MCP_signal"/>
    <property type="match status" value="1"/>
</dbReference>
<dbReference type="RefSeq" id="WP_002577911.1">
    <property type="nucleotide sequence ID" value="NZ_BAABZS010000001.1"/>
</dbReference>
<dbReference type="PANTHER" id="PTHR43531">
    <property type="entry name" value="PROTEIN ICFG"/>
    <property type="match status" value="1"/>
</dbReference>
<dbReference type="Pfam" id="PF00015">
    <property type="entry name" value="MCPsignal"/>
    <property type="match status" value="1"/>
</dbReference>
<evidence type="ECO:0000256" key="7">
    <source>
        <dbReference type="ARBA" id="ARBA00029447"/>
    </source>
</evidence>
<dbReference type="PANTHER" id="PTHR43531:SF11">
    <property type="entry name" value="METHYL-ACCEPTING CHEMOTAXIS PROTEIN 3"/>
    <property type="match status" value="1"/>
</dbReference>
<feature type="domain" description="Methyl-accepting transducer" evidence="10">
    <location>
        <begin position="411"/>
        <end position="640"/>
    </location>
</feature>
<dbReference type="AlphaFoldDB" id="A0A6N2W503"/>
<protein>
    <submittedName>
        <fullName evidence="12">Methyl-accepting chemotaxis protein IV</fullName>
    </submittedName>
</protein>
<keyword evidence="3" id="KW-0145">Chemotaxis</keyword>
<organism evidence="12">
    <name type="scientific">Enterocloster bolteae</name>
    <dbReference type="NCBI Taxonomy" id="208479"/>
    <lineage>
        <taxon>Bacteria</taxon>
        <taxon>Bacillati</taxon>
        <taxon>Bacillota</taxon>
        <taxon>Clostridia</taxon>
        <taxon>Lachnospirales</taxon>
        <taxon>Lachnospiraceae</taxon>
        <taxon>Enterocloster</taxon>
    </lineage>
</organism>
<evidence type="ECO:0000256" key="4">
    <source>
        <dbReference type="ARBA" id="ARBA00022692"/>
    </source>
</evidence>
<accession>A0A6N2W503</accession>
<keyword evidence="4 9" id="KW-0812">Transmembrane</keyword>
<keyword evidence="6 9" id="KW-0472">Membrane</keyword>
<dbReference type="Gene3D" id="3.30.450.20">
    <property type="entry name" value="PAS domain"/>
    <property type="match status" value="1"/>
</dbReference>
<dbReference type="Gene3D" id="1.10.287.950">
    <property type="entry name" value="Methyl-accepting chemotaxis protein"/>
    <property type="match status" value="1"/>
</dbReference>
<evidence type="ECO:0000313" key="12">
    <source>
        <dbReference type="EMBL" id="VYT37635.1"/>
    </source>
</evidence>